<dbReference type="AlphaFoldDB" id="A0A2I0UBC5"/>
<keyword evidence="2" id="KW-1185">Reference proteome</keyword>
<accession>A0A2I0UBC5</accession>
<evidence type="ECO:0000313" key="1">
    <source>
        <dbReference type="EMBL" id="PKU43301.1"/>
    </source>
</evidence>
<reference evidence="2" key="1">
    <citation type="submission" date="2017-11" db="EMBL/GenBank/DDBJ databases">
        <authorList>
            <person name="Lima N.C."/>
            <person name="Parody-Merino A.M."/>
            <person name="Battley P.F."/>
            <person name="Fidler A.E."/>
            <person name="Prosdocimi F."/>
        </authorList>
    </citation>
    <scope>NUCLEOTIDE SEQUENCE [LARGE SCALE GENOMIC DNA]</scope>
</reference>
<proteinExistence type="predicted"/>
<dbReference type="EMBL" id="KZ505916">
    <property type="protein sequence ID" value="PKU43301.1"/>
    <property type="molecule type" value="Genomic_DNA"/>
</dbReference>
<protein>
    <submittedName>
        <fullName evidence="1">Uncharacterized protein</fullName>
    </submittedName>
</protein>
<reference evidence="2" key="2">
    <citation type="submission" date="2017-12" db="EMBL/GenBank/DDBJ databases">
        <title>Genome sequence of the Bar-tailed Godwit (Limosa lapponica baueri).</title>
        <authorList>
            <person name="Lima N.C.B."/>
            <person name="Parody-Merino A.M."/>
            <person name="Battley P.F."/>
            <person name="Fidler A.E."/>
            <person name="Prosdocimi F."/>
        </authorList>
    </citation>
    <scope>NUCLEOTIDE SEQUENCE [LARGE SCALE GENOMIC DNA]</scope>
</reference>
<dbReference type="Proteomes" id="UP000233556">
    <property type="component" value="Unassembled WGS sequence"/>
</dbReference>
<evidence type="ECO:0000313" key="2">
    <source>
        <dbReference type="Proteomes" id="UP000233556"/>
    </source>
</evidence>
<sequence>MILELCLDAPDPSPLQESTGPELCLLMATAITLNFTSLTSLSVFVNVKYSSQPLIVGSVISFIRNLSSVQSPNRDSLCAALLLLQQTFG</sequence>
<gene>
    <name evidence="1" type="ORF">llap_6391</name>
</gene>
<organism evidence="1 2">
    <name type="scientific">Limosa lapponica baueri</name>
    <dbReference type="NCBI Taxonomy" id="1758121"/>
    <lineage>
        <taxon>Eukaryota</taxon>
        <taxon>Metazoa</taxon>
        <taxon>Chordata</taxon>
        <taxon>Craniata</taxon>
        <taxon>Vertebrata</taxon>
        <taxon>Euteleostomi</taxon>
        <taxon>Archelosauria</taxon>
        <taxon>Archosauria</taxon>
        <taxon>Dinosauria</taxon>
        <taxon>Saurischia</taxon>
        <taxon>Theropoda</taxon>
        <taxon>Coelurosauria</taxon>
        <taxon>Aves</taxon>
        <taxon>Neognathae</taxon>
        <taxon>Neoaves</taxon>
        <taxon>Charadriiformes</taxon>
        <taxon>Scolopacidae</taxon>
        <taxon>Limosa</taxon>
    </lineage>
</organism>
<name>A0A2I0UBC5_LIMLA</name>